<keyword evidence="2" id="KW-0804">Transcription</keyword>
<dbReference type="Pfam" id="PF25583">
    <property type="entry name" value="WCX"/>
    <property type="match status" value="1"/>
</dbReference>
<evidence type="ECO:0000259" key="3">
    <source>
        <dbReference type="Pfam" id="PF08220"/>
    </source>
</evidence>
<dbReference type="RefSeq" id="WP_065253232.1">
    <property type="nucleotide sequence ID" value="NZ_JACSYB010000002.1"/>
</dbReference>
<dbReference type="PANTHER" id="PTHR34580:SF1">
    <property type="entry name" value="PROTEIN PAFC"/>
    <property type="match status" value="1"/>
</dbReference>
<organism evidence="6 7">
    <name type="scientific">Moraxella tetraodonis</name>
    <dbReference type="NCBI Taxonomy" id="2767221"/>
    <lineage>
        <taxon>Bacteria</taxon>
        <taxon>Pseudomonadati</taxon>
        <taxon>Pseudomonadota</taxon>
        <taxon>Gammaproteobacteria</taxon>
        <taxon>Moraxellales</taxon>
        <taxon>Moraxellaceae</taxon>
        <taxon>Moraxella</taxon>
    </lineage>
</organism>
<keyword evidence="1" id="KW-0805">Transcription regulation</keyword>
<dbReference type="InterPro" id="IPR001034">
    <property type="entry name" value="DeoR_HTH"/>
</dbReference>
<dbReference type="EMBL" id="JACSYB010000002">
    <property type="protein sequence ID" value="MCG8148649.1"/>
    <property type="molecule type" value="Genomic_DNA"/>
</dbReference>
<comment type="caution">
    <text evidence="6">The sequence shown here is derived from an EMBL/GenBank/DDBJ whole genome shotgun (WGS) entry which is preliminary data.</text>
</comment>
<evidence type="ECO:0000259" key="4">
    <source>
        <dbReference type="Pfam" id="PF13280"/>
    </source>
</evidence>
<dbReference type="InterPro" id="IPR057727">
    <property type="entry name" value="WCX_dom"/>
</dbReference>
<feature type="domain" description="WYL" evidence="4">
    <location>
        <begin position="122"/>
        <end position="189"/>
    </location>
</feature>
<proteinExistence type="predicted"/>
<dbReference type="Gene3D" id="1.10.10.10">
    <property type="entry name" value="Winged helix-like DNA-binding domain superfamily/Winged helix DNA-binding domain"/>
    <property type="match status" value="1"/>
</dbReference>
<evidence type="ECO:0000256" key="2">
    <source>
        <dbReference type="ARBA" id="ARBA00023163"/>
    </source>
</evidence>
<reference evidence="6" key="1">
    <citation type="submission" date="2021-08" db="EMBL/GenBank/DDBJ databases">
        <title>Complete genome sequence of Moraxella sp strain PS-22.</title>
        <authorList>
            <person name="Das S.K."/>
        </authorList>
    </citation>
    <scope>NUCLEOTIDE SEQUENCE</scope>
    <source>
        <strain evidence="6">PS-22</strain>
    </source>
</reference>
<dbReference type="InterPro" id="IPR036388">
    <property type="entry name" value="WH-like_DNA-bd_sf"/>
</dbReference>
<evidence type="ECO:0000256" key="1">
    <source>
        <dbReference type="ARBA" id="ARBA00023015"/>
    </source>
</evidence>
<evidence type="ECO:0000313" key="7">
    <source>
        <dbReference type="Proteomes" id="UP001139238"/>
    </source>
</evidence>
<feature type="domain" description="WCX" evidence="5">
    <location>
        <begin position="218"/>
        <end position="294"/>
    </location>
</feature>
<keyword evidence="7" id="KW-1185">Reference proteome</keyword>
<dbReference type="InterPro" id="IPR051534">
    <property type="entry name" value="CBASS_pafABC_assoc_protein"/>
</dbReference>
<name>A0A9X1UUS6_9GAMM</name>
<dbReference type="InterPro" id="IPR026881">
    <property type="entry name" value="WYL_dom"/>
</dbReference>
<dbReference type="Proteomes" id="UP001139238">
    <property type="component" value="Unassembled WGS sequence"/>
</dbReference>
<evidence type="ECO:0000313" key="6">
    <source>
        <dbReference type="EMBL" id="MCG8148649.1"/>
    </source>
</evidence>
<dbReference type="Pfam" id="PF08220">
    <property type="entry name" value="HTH_DeoR"/>
    <property type="match status" value="1"/>
</dbReference>
<dbReference type="PROSITE" id="PS52050">
    <property type="entry name" value="WYL"/>
    <property type="match status" value="1"/>
</dbReference>
<accession>A0A9X1UUS6</accession>
<evidence type="ECO:0000259" key="5">
    <source>
        <dbReference type="Pfam" id="PF25583"/>
    </source>
</evidence>
<dbReference type="AlphaFoldDB" id="A0A9X1UUS6"/>
<feature type="domain" description="HTH deoR-type" evidence="3">
    <location>
        <begin position="11"/>
        <end position="47"/>
    </location>
</feature>
<dbReference type="PANTHER" id="PTHR34580">
    <property type="match status" value="1"/>
</dbReference>
<sequence>MADDHDKVAFRLATILQKLNQGEILVEKELAEEFNVSIRTIQRDLRERFVFLPLEQSKSGYQLDPTFLGKFEIEDINRFARFASIQDLFGKIDQDFFQKYLTDSITIKTFAAEPIATKLKEFDGIHQAIQQHCLLSFTYQKVNRQDGKGAIFIVEPYKLVNKNGIWYLIAIHDDRIKVFSVARIRKVQVEQSQFKPDIQISKRINSTDSIYFEDTLDEVMLKIHANVSVYFKRRSLLPNQEIIKELLDGTLIVMCRNVHEQEILPLVRYWLPNIEIVAPDNLKQQLTQQLEQYLSNPICNDPITIQ</sequence>
<protein>
    <submittedName>
        <fullName evidence="6">WYL domain-containing protein</fullName>
    </submittedName>
</protein>
<gene>
    <name evidence="6" type="ORF">H9W84_11035</name>
</gene>
<dbReference type="Pfam" id="PF13280">
    <property type="entry name" value="WYL"/>
    <property type="match status" value="1"/>
</dbReference>